<dbReference type="InterPro" id="IPR027417">
    <property type="entry name" value="P-loop_NTPase"/>
</dbReference>
<evidence type="ECO:0000313" key="3">
    <source>
        <dbReference type="EMBL" id="MCD7461553.1"/>
    </source>
</evidence>
<dbReference type="SUPFAM" id="SSF52540">
    <property type="entry name" value="P-loop containing nucleoside triphosphate hydrolases"/>
    <property type="match status" value="1"/>
</dbReference>
<dbReference type="PANTHER" id="PTHR36766:SF44">
    <property type="entry name" value="NBS-CODING RESISTANCE GENE ANALOG"/>
    <property type="match status" value="1"/>
</dbReference>
<evidence type="ECO:0000256" key="1">
    <source>
        <dbReference type="ARBA" id="ARBA00022821"/>
    </source>
</evidence>
<evidence type="ECO:0000313" key="4">
    <source>
        <dbReference type="Proteomes" id="UP000823775"/>
    </source>
</evidence>
<comment type="caution">
    <text evidence="3">The sequence shown here is derived from an EMBL/GenBank/DDBJ whole genome shotgun (WGS) entry which is preliminary data.</text>
</comment>
<proteinExistence type="predicted"/>
<accession>A0ABS8SS34</accession>
<reference evidence="3 4" key="1">
    <citation type="journal article" date="2021" name="BMC Genomics">
        <title>Datura genome reveals duplications of psychoactive alkaloid biosynthetic genes and high mutation rate following tissue culture.</title>
        <authorList>
            <person name="Rajewski A."/>
            <person name="Carter-House D."/>
            <person name="Stajich J."/>
            <person name="Litt A."/>
        </authorList>
    </citation>
    <scope>NUCLEOTIDE SEQUENCE [LARGE SCALE GENOMIC DNA]</scope>
    <source>
        <strain evidence="3">AR-01</strain>
    </source>
</reference>
<organism evidence="3 4">
    <name type="scientific">Datura stramonium</name>
    <name type="common">Jimsonweed</name>
    <name type="synonym">Common thornapple</name>
    <dbReference type="NCBI Taxonomy" id="4076"/>
    <lineage>
        <taxon>Eukaryota</taxon>
        <taxon>Viridiplantae</taxon>
        <taxon>Streptophyta</taxon>
        <taxon>Embryophyta</taxon>
        <taxon>Tracheophyta</taxon>
        <taxon>Spermatophyta</taxon>
        <taxon>Magnoliopsida</taxon>
        <taxon>eudicotyledons</taxon>
        <taxon>Gunneridae</taxon>
        <taxon>Pentapetalae</taxon>
        <taxon>asterids</taxon>
        <taxon>lamiids</taxon>
        <taxon>Solanales</taxon>
        <taxon>Solanaceae</taxon>
        <taxon>Solanoideae</taxon>
        <taxon>Datureae</taxon>
        <taxon>Datura</taxon>
    </lineage>
</organism>
<dbReference type="Proteomes" id="UP000823775">
    <property type="component" value="Unassembled WGS sequence"/>
</dbReference>
<dbReference type="EMBL" id="JACEIK010000732">
    <property type="protein sequence ID" value="MCD7461553.1"/>
    <property type="molecule type" value="Genomic_DNA"/>
</dbReference>
<dbReference type="Pfam" id="PF00931">
    <property type="entry name" value="NB-ARC"/>
    <property type="match status" value="1"/>
</dbReference>
<keyword evidence="1" id="KW-0611">Plant defense</keyword>
<evidence type="ECO:0000259" key="2">
    <source>
        <dbReference type="Pfam" id="PF00931"/>
    </source>
</evidence>
<dbReference type="InterPro" id="IPR002182">
    <property type="entry name" value="NB-ARC"/>
</dbReference>
<gene>
    <name evidence="3" type="ORF">HAX54_046409</name>
</gene>
<keyword evidence="4" id="KW-1185">Reference proteome</keyword>
<dbReference type="Gene3D" id="3.40.50.300">
    <property type="entry name" value="P-loop containing nucleotide triphosphate hydrolases"/>
    <property type="match status" value="1"/>
</dbReference>
<name>A0ABS8SS34_DATST</name>
<sequence length="291" mass="33155">MANNVGQFCRGAWVNDEDDIFSKPLYLFMANNVGQFCLGVWVNDEDDIFSKPLYLLFLIVRVELEMKKIFLDELKASSIMYFGLKEIKHIDAEVTEMWSENVALKLCYVVAPSKHLPAQYSNSMNDEETVGFGSDIGKMIQCLIRGTNELDVVPIGDTDDILVDKLRKSVIGKRYLIVLDDMWDVNAWDDLSFSFSNNESRSRIIVITRLEEVAKQVNTDPYTLPFLKPNESLKLLQQKMFQLECCLPAPQDASQAVAERCKGLPLVIIMVVELSKGIKWKPLDGMRLKIL</sequence>
<protein>
    <recommendedName>
        <fullName evidence="2">NB-ARC domain-containing protein</fullName>
    </recommendedName>
</protein>
<dbReference type="PANTHER" id="PTHR36766">
    <property type="entry name" value="PLANT BROAD-SPECTRUM MILDEW RESISTANCE PROTEIN RPW8"/>
    <property type="match status" value="1"/>
</dbReference>
<feature type="domain" description="NB-ARC" evidence="2">
    <location>
        <begin position="160"/>
        <end position="243"/>
    </location>
</feature>